<dbReference type="PROSITE" id="PS50850">
    <property type="entry name" value="MFS"/>
    <property type="match status" value="1"/>
</dbReference>
<evidence type="ECO:0000259" key="5">
    <source>
        <dbReference type="PROSITE" id="PS50850"/>
    </source>
</evidence>
<dbReference type="Pfam" id="PF07690">
    <property type="entry name" value="MFS_1"/>
    <property type="match status" value="1"/>
</dbReference>
<dbReference type="CDD" id="cd17324">
    <property type="entry name" value="MFS_NepI_like"/>
    <property type="match status" value="1"/>
</dbReference>
<feature type="transmembrane region" description="Helical" evidence="4">
    <location>
        <begin position="12"/>
        <end position="30"/>
    </location>
</feature>
<keyword evidence="3 4" id="KW-0472">Membrane</keyword>
<feature type="transmembrane region" description="Helical" evidence="4">
    <location>
        <begin position="79"/>
        <end position="96"/>
    </location>
</feature>
<name>A0ABP7YLJ0_9SPHI</name>
<evidence type="ECO:0000256" key="3">
    <source>
        <dbReference type="ARBA" id="ARBA00023136"/>
    </source>
</evidence>
<feature type="transmembrane region" description="Helical" evidence="4">
    <location>
        <begin position="137"/>
        <end position="155"/>
    </location>
</feature>
<feature type="transmembrane region" description="Helical" evidence="4">
    <location>
        <begin position="217"/>
        <end position="237"/>
    </location>
</feature>
<feature type="transmembrane region" description="Helical" evidence="4">
    <location>
        <begin position="50"/>
        <end position="67"/>
    </location>
</feature>
<sequence>MQIDQEAKLTKPILWLMTIVSGIVVANNYYSQPLLAMIGEELGISESAASSITVCTQVGYAVGLLFIIPLGDKLYKRKLILTDLILVFLALIGMALSKNLHLMYLMSFLIGYFSVIPQLFVPMVAALARPEDRAQQIGMVMSGLLMGILLSRFIGGIVGDLWGWQSIYWAAACFMVISWVFVYKMLPEVRPNFKGSYGSLMASVFNLATSQPILQLAAFRGAMGFASLCVVFTTLPFHLEEAPFHAGPSVAGSFGLIGAVGALAAALVGKVDKKMSRKSIIMIGLLFILLSWMFIYFSGNSYWGLIVGIILIDLGLQSSHIMNQADYFAIKTDATSRLNTVYMVLYFIGGSLGSLLGGYGWQHHGWFGVFLFGAGFAVLGLLAHLLFYTKVMKAQQLLDRQHK</sequence>
<keyword evidence="7" id="KW-1185">Reference proteome</keyword>
<organism evidence="6 7">
    <name type="scientific">Sphingobacterium kyonggiense</name>
    <dbReference type="NCBI Taxonomy" id="714075"/>
    <lineage>
        <taxon>Bacteria</taxon>
        <taxon>Pseudomonadati</taxon>
        <taxon>Bacteroidota</taxon>
        <taxon>Sphingobacteriia</taxon>
        <taxon>Sphingobacteriales</taxon>
        <taxon>Sphingobacteriaceae</taxon>
        <taxon>Sphingobacterium</taxon>
    </lineage>
</organism>
<comment type="caution">
    <text evidence="6">The sequence shown here is derived from an EMBL/GenBank/DDBJ whole genome shotgun (WGS) entry which is preliminary data.</text>
</comment>
<feature type="transmembrane region" description="Helical" evidence="4">
    <location>
        <begin position="303"/>
        <end position="322"/>
    </location>
</feature>
<dbReference type="PANTHER" id="PTHR42910">
    <property type="entry name" value="TRANSPORTER SCO4007-RELATED"/>
    <property type="match status" value="1"/>
</dbReference>
<feature type="transmembrane region" description="Helical" evidence="4">
    <location>
        <begin position="167"/>
        <end position="186"/>
    </location>
</feature>
<dbReference type="InterPro" id="IPR011701">
    <property type="entry name" value="MFS"/>
</dbReference>
<protein>
    <submittedName>
        <fullName evidence="6">MFS transporter</fullName>
    </submittedName>
</protein>
<dbReference type="Gene3D" id="1.20.1250.20">
    <property type="entry name" value="MFS general substrate transporter like domains"/>
    <property type="match status" value="1"/>
</dbReference>
<keyword evidence="2 4" id="KW-1133">Transmembrane helix</keyword>
<dbReference type="PANTHER" id="PTHR42910:SF1">
    <property type="entry name" value="MAJOR FACILITATOR SUPERFAMILY (MFS) PROFILE DOMAIN-CONTAINING PROTEIN"/>
    <property type="match status" value="1"/>
</dbReference>
<feature type="transmembrane region" description="Helical" evidence="4">
    <location>
        <begin position="367"/>
        <end position="388"/>
    </location>
</feature>
<reference evidence="7" key="1">
    <citation type="journal article" date="2019" name="Int. J. Syst. Evol. Microbiol.">
        <title>The Global Catalogue of Microorganisms (GCM) 10K type strain sequencing project: providing services to taxonomists for standard genome sequencing and annotation.</title>
        <authorList>
            <consortium name="The Broad Institute Genomics Platform"/>
            <consortium name="The Broad Institute Genome Sequencing Center for Infectious Disease"/>
            <person name="Wu L."/>
            <person name="Ma J."/>
        </authorList>
    </citation>
    <scope>NUCLEOTIDE SEQUENCE [LARGE SCALE GENOMIC DNA]</scope>
    <source>
        <strain evidence="7">JCM 16704</strain>
    </source>
</reference>
<dbReference type="InterPro" id="IPR020846">
    <property type="entry name" value="MFS_dom"/>
</dbReference>
<evidence type="ECO:0000313" key="7">
    <source>
        <dbReference type="Proteomes" id="UP001500101"/>
    </source>
</evidence>
<feature type="domain" description="Major facilitator superfamily (MFS) profile" evidence="5">
    <location>
        <begin position="10"/>
        <end position="392"/>
    </location>
</feature>
<gene>
    <name evidence="6" type="ORF">GCM10022216_12760</name>
</gene>
<evidence type="ECO:0000256" key="2">
    <source>
        <dbReference type="ARBA" id="ARBA00022989"/>
    </source>
</evidence>
<keyword evidence="1 4" id="KW-0812">Transmembrane</keyword>
<proteinExistence type="predicted"/>
<dbReference type="RefSeq" id="WP_344673787.1">
    <property type="nucleotide sequence ID" value="NZ_BAAAZI010000006.1"/>
</dbReference>
<dbReference type="EMBL" id="BAAAZI010000006">
    <property type="protein sequence ID" value="GAA4137069.1"/>
    <property type="molecule type" value="Genomic_DNA"/>
</dbReference>
<feature type="transmembrane region" description="Helical" evidence="4">
    <location>
        <begin position="280"/>
        <end position="297"/>
    </location>
</feature>
<evidence type="ECO:0000256" key="1">
    <source>
        <dbReference type="ARBA" id="ARBA00022692"/>
    </source>
</evidence>
<accession>A0ABP7YLJ0</accession>
<dbReference type="SUPFAM" id="SSF103473">
    <property type="entry name" value="MFS general substrate transporter"/>
    <property type="match status" value="1"/>
</dbReference>
<dbReference type="Proteomes" id="UP001500101">
    <property type="component" value="Unassembled WGS sequence"/>
</dbReference>
<dbReference type="InterPro" id="IPR036259">
    <property type="entry name" value="MFS_trans_sf"/>
</dbReference>
<feature type="transmembrane region" description="Helical" evidence="4">
    <location>
        <begin position="249"/>
        <end position="268"/>
    </location>
</feature>
<feature type="transmembrane region" description="Helical" evidence="4">
    <location>
        <begin position="343"/>
        <end position="361"/>
    </location>
</feature>
<evidence type="ECO:0000256" key="4">
    <source>
        <dbReference type="SAM" id="Phobius"/>
    </source>
</evidence>
<evidence type="ECO:0000313" key="6">
    <source>
        <dbReference type="EMBL" id="GAA4137069.1"/>
    </source>
</evidence>
<feature type="transmembrane region" description="Helical" evidence="4">
    <location>
        <begin position="102"/>
        <end position="125"/>
    </location>
</feature>